<dbReference type="WBParaSite" id="ES5_v2.g21855.t1">
    <property type="protein sequence ID" value="ES5_v2.g21855.t1"/>
    <property type="gene ID" value="ES5_v2.g21855"/>
</dbReference>
<accession>A0AC34FXW7</accession>
<protein>
    <submittedName>
        <fullName evidence="2">Uncharacterized protein</fullName>
    </submittedName>
</protein>
<proteinExistence type="predicted"/>
<evidence type="ECO:0000313" key="2">
    <source>
        <dbReference type="WBParaSite" id="ES5_v2.g21855.t1"/>
    </source>
</evidence>
<organism evidence="1 2">
    <name type="scientific">Panagrolaimus sp. ES5</name>
    <dbReference type="NCBI Taxonomy" id="591445"/>
    <lineage>
        <taxon>Eukaryota</taxon>
        <taxon>Metazoa</taxon>
        <taxon>Ecdysozoa</taxon>
        <taxon>Nematoda</taxon>
        <taxon>Chromadorea</taxon>
        <taxon>Rhabditida</taxon>
        <taxon>Tylenchina</taxon>
        <taxon>Panagrolaimomorpha</taxon>
        <taxon>Panagrolaimoidea</taxon>
        <taxon>Panagrolaimidae</taxon>
        <taxon>Panagrolaimus</taxon>
    </lineage>
</organism>
<sequence length="70" mass="8260">MEAFKPLEPVKMSEGKVTHKIRMTSHSTSIEDEKPIVFERNDEPRPLGRSRRDSIKELEDHQAQLERMQE</sequence>
<dbReference type="Proteomes" id="UP000887579">
    <property type="component" value="Unplaced"/>
</dbReference>
<reference evidence="2" key="1">
    <citation type="submission" date="2022-11" db="UniProtKB">
        <authorList>
            <consortium name="WormBaseParasite"/>
        </authorList>
    </citation>
    <scope>IDENTIFICATION</scope>
</reference>
<name>A0AC34FXW7_9BILA</name>
<evidence type="ECO:0000313" key="1">
    <source>
        <dbReference type="Proteomes" id="UP000887579"/>
    </source>
</evidence>